<evidence type="ECO:0000256" key="2">
    <source>
        <dbReference type="ARBA" id="ARBA00000909"/>
    </source>
</evidence>
<dbReference type="GO" id="GO:0005524">
    <property type="term" value="F:ATP binding"/>
    <property type="evidence" value="ECO:0007669"/>
    <property type="project" value="UniProtKB-UniRule"/>
</dbReference>
<evidence type="ECO:0000256" key="4">
    <source>
        <dbReference type="ARBA" id="ARBA00009524"/>
    </source>
</evidence>
<protein>
    <recommendedName>
        <fullName evidence="19">Bifunctional NAD(P)H-hydrate repair enzyme</fullName>
    </recommendedName>
    <alternativeName>
        <fullName evidence="19">Nicotinamide nucleotide repair protein</fullName>
    </alternativeName>
    <domain>
        <recommendedName>
            <fullName evidence="19">ADP-dependent (S)-NAD(P)H-hydrate dehydratase</fullName>
            <ecNumber evidence="19">4.2.1.136</ecNumber>
        </recommendedName>
        <alternativeName>
            <fullName evidence="19">ADP-dependent NAD(P)HX dehydratase</fullName>
        </alternativeName>
    </domain>
    <domain>
        <recommendedName>
            <fullName evidence="19">NAD(P)H-hydrate epimerase</fullName>
            <ecNumber evidence="19">5.1.99.6</ecNumber>
        </recommendedName>
    </domain>
</protein>
<keyword evidence="5 18" id="KW-0479">Metal-binding</keyword>
<comment type="catalytic activity">
    <reaction evidence="2 18 19">
        <text>(6R)-NADPHX = (6S)-NADPHX</text>
        <dbReference type="Rhea" id="RHEA:32227"/>
        <dbReference type="ChEBI" id="CHEBI:64076"/>
        <dbReference type="ChEBI" id="CHEBI:64077"/>
        <dbReference type="EC" id="5.1.99.6"/>
    </reaction>
</comment>
<evidence type="ECO:0000256" key="10">
    <source>
        <dbReference type="ARBA" id="ARBA00023027"/>
    </source>
</evidence>
<evidence type="ECO:0000313" key="23">
    <source>
        <dbReference type="Proteomes" id="UP001209317"/>
    </source>
</evidence>
<keyword evidence="10 17" id="KW-0520">NAD</keyword>
<evidence type="ECO:0000256" key="19">
    <source>
        <dbReference type="PIRNR" id="PIRNR017184"/>
    </source>
</evidence>
<comment type="catalytic activity">
    <reaction evidence="15 17 19">
        <text>(6S)-NADHX + ADP = AMP + phosphate + NADH + H(+)</text>
        <dbReference type="Rhea" id="RHEA:32223"/>
        <dbReference type="ChEBI" id="CHEBI:15378"/>
        <dbReference type="ChEBI" id="CHEBI:43474"/>
        <dbReference type="ChEBI" id="CHEBI:57945"/>
        <dbReference type="ChEBI" id="CHEBI:64074"/>
        <dbReference type="ChEBI" id="CHEBI:456215"/>
        <dbReference type="ChEBI" id="CHEBI:456216"/>
        <dbReference type="EC" id="4.2.1.136"/>
    </reaction>
</comment>
<comment type="function">
    <text evidence="18">Catalyzes the epimerization of the S- and R-forms of NAD(P)HX, a damaged form of NAD(P)H that is a result of enzymatic or heat-dependent hydration. This is a prerequisite for the S-specific NAD(P)H-hydrate dehydratase to allow the repair of both epimers of NAD(P)HX.</text>
</comment>
<comment type="catalytic activity">
    <reaction evidence="1 18 19">
        <text>(6R)-NADHX = (6S)-NADHX</text>
        <dbReference type="Rhea" id="RHEA:32215"/>
        <dbReference type="ChEBI" id="CHEBI:64074"/>
        <dbReference type="ChEBI" id="CHEBI:64075"/>
        <dbReference type="EC" id="5.1.99.6"/>
    </reaction>
</comment>
<dbReference type="PANTHER" id="PTHR12592">
    <property type="entry name" value="ATP-DEPENDENT (S)-NAD(P)H-HYDRATE DEHYDRATASE FAMILY MEMBER"/>
    <property type="match status" value="1"/>
</dbReference>
<evidence type="ECO:0000259" key="21">
    <source>
        <dbReference type="PROSITE" id="PS51385"/>
    </source>
</evidence>
<reference evidence="22" key="1">
    <citation type="submission" date="2022-10" db="EMBL/GenBank/DDBJ databases">
        <authorList>
            <person name="Kim H.S."/>
            <person name="Kim J.-S."/>
            <person name="Suh M.K."/>
            <person name="Eom M.K."/>
            <person name="Lee J.-S."/>
        </authorList>
    </citation>
    <scope>NUCLEOTIDE SEQUENCE</scope>
    <source>
        <strain evidence="22">LIP-5</strain>
    </source>
</reference>
<dbReference type="GO" id="GO:0110051">
    <property type="term" value="P:metabolite repair"/>
    <property type="evidence" value="ECO:0007669"/>
    <property type="project" value="TreeGrafter"/>
</dbReference>
<feature type="binding site" evidence="18">
    <location>
        <begin position="131"/>
        <end position="137"/>
    </location>
    <ligand>
        <name>(6S)-NADPHX</name>
        <dbReference type="ChEBI" id="CHEBI:64076"/>
    </ligand>
</feature>
<comment type="caution">
    <text evidence="22">The sequence shown here is derived from an EMBL/GenBank/DDBJ whole genome shotgun (WGS) entry which is preliminary data.</text>
</comment>
<accession>A0AAE3IMD0</accession>
<evidence type="ECO:0000256" key="3">
    <source>
        <dbReference type="ARBA" id="ARBA00006001"/>
    </source>
</evidence>
<feature type="binding site" evidence="18">
    <location>
        <position position="163"/>
    </location>
    <ligand>
        <name>K(+)</name>
        <dbReference type="ChEBI" id="CHEBI:29103"/>
    </ligand>
</feature>
<dbReference type="NCBIfam" id="TIGR00196">
    <property type="entry name" value="yjeF_cterm"/>
    <property type="match status" value="1"/>
</dbReference>
<evidence type="ECO:0000256" key="17">
    <source>
        <dbReference type="HAMAP-Rule" id="MF_01965"/>
    </source>
</evidence>
<evidence type="ECO:0000256" key="6">
    <source>
        <dbReference type="ARBA" id="ARBA00022741"/>
    </source>
</evidence>
<feature type="domain" description="YjeF N-terminal" evidence="21">
    <location>
        <begin position="10"/>
        <end position="218"/>
    </location>
</feature>
<dbReference type="InterPro" id="IPR004443">
    <property type="entry name" value="YjeF_N_dom"/>
</dbReference>
<comment type="subunit">
    <text evidence="17">Homotetramer.</text>
</comment>
<dbReference type="Gene3D" id="3.40.1190.20">
    <property type="match status" value="1"/>
</dbReference>
<comment type="catalytic activity">
    <reaction evidence="16 17 19">
        <text>(6S)-NADPHX + ADP = AMP + phosphate + NADPH + H(+)</text>
        <dbReference type="Rhea" id="RHEA:32235"/>
        <dbReference type="ChEBI" id="CHEBI:15378"/>
        <dbReference type="ChEBI" id="CHEBI:43474"/>
        <dbReference type="ChEBI" id="CHEBI:57783"/>
        <dbReference type="ChEBI" id="CHEBI:64076"/>
        <dbReference type="ChEBI" id="CHEBI:456215"/>
        <dbReference type="ChEBI" id="CHEBI:456216"/>
        <dbReference type="EC" id="4.2.1.136"/>
    </reaction>
</comment>
<dbReference type="GO" id="GO:0052856">
    <property type="term" value="F:NAD(P)HX epimerase activity"/>
    <property type="evidence" value="ECO:0007669"/>
    <property type="project" value="UniProtKB-UniRule"/>
</dbReference>
<feature type="binding site" evidence="17">
    <location>
        <begin position="408"/>
        <end position="412"/>
    </location>
    <ligand>
        <name>AMP</name>
        <dbReference type="ChEBI" id="CHEBI:456215"/>
    </ligand>
</feature>
<evidence type="ECO:0000256" key="18">
    <source>
        <dbReference type="HAMAP-Rule" id="MF_01966"/>
    </source>
</evidence>
<evidence type="ECO:0000256" key="5">
    <source>
        <dbReference type="ARBA" id="ARBA00022723"/>
    </source>
</evidence>
<comment type="function">
    <text evidence="17">Catalyzes the dehydration of the S-form of NAD(P)HX at the expense of ADP, which is converted to AMP. Together with NAD(P)HX epimerase, which catalyzes the epimerization of the S- and R-forms, the enzyme allows the repair of both epimers of NAD(P)HX, a damaged form of NAD(P)H that is a result of enzymatic or heat-dependent hydration.</text>
</comment>
<dbReference type="GO" id="GO:0046496">
    <property type="term" value="P:nicotinamide nucleotide metabolic process"/>
    <property type="evidence" value="ECO:0007669"/>
    <property type="project" value="UniProtKB-UniRule"/>
</dbReference>
<evidence type="ECO:0000256" key="9">
    <source>
        <dbReference type="ARBA" id="ARBA00022958"/>
    </source>
</evidence>
<dbReference type="InterPro" id="IPR029056">
    <property type="entry name" value="Ribokinase-like"/>
</dbReference>
<keyword evidence="8 17" id="KW-0521">NADP</keyword>
<evidence type="ECO:0000256" key="15">
    <source>
        <dbReference type="ARBA" id="ARBA00048238"/>
    </source>
</evidence>
<feature type="binding site" evidence="18">
    <location>
        <begin position="59"/>
        <end position="63"/>
    </location>
    <ligand>
        <name>(6S)-NADPHX</name>
        <dbReference type="ChEBI" id="CHEBI:64076"/>
    </ligand>
</feature>
<dbReference type="PROSITE" id="PS51385">
    <property type="entry name" value="YJEF_N"/>
    <property type="match status" value="1"/>
</dbReference>
<feature type="binding site" evidence="18">
    <location>
        <position position="127"/>
    </location>
    <ligand>
        <name>K(+)</name>
        <dbReference type="ChEBI" id="CHEBI:29103"/>
    </ligand>
</feature>
<evidence type="ECO:0000256" key="11">
    <source>
        <dbReference type="ARBA" id="ARBA00023235"/>
    </source>
</evidence>
<dbReference type="EC" id="5.1.99.6" evidence="19"/>
<evidence type="ECO:0000256" key="8">
    <source>
        <dbReference type="ARBA" id="ARBA00022857"/>
    </source>
</evidence>
<feature type="binding site" evidence="17">
    <location>
        <position position="437"/>
    </location>
    <ligand>
        <name>AMP</name>
        <dbReference type="ChEBI" id="CHEBI:456215"/>
    </ligand>
</feature>
<dbReference type="InterPro" id="IPR017953">
    <property type="entry name" value="Carbohydrate_kinase_pred_CS"/>
</dbReference>
<keyword evidence="12 17" id="KW-0456">Lyase</keyword>
<evidence type="ECO:0000256" key="12">
    <source>
        <dbReference type="ARBA" id="ARBA00023239"/>
    </source>
</evidence>
<feature type="binding site" evidence="17">
    <location>
        <position position="263"/>
    </location>
    <ligand>
        <name>(6S)-NADPHX</name>
        <dbReference type="ChEBI" id="CHEBI:64076"/>
    </ligand>
</feature>
<keyword evidence="7 17" id="KW-0067">ATP-binding</keyword>
<name>A0AAE3IMD0_9BACT</name>
<feature type="binding site" evidence="17">
    <location>
        <position position="373"/>
    </location>
    <ligand>
        <name>(6S)-NADPHX</name>
        <dbReference type="ChEBI" id="CHEBI:64076"/>
    </ligand>
</feature>
<dbReference type="PROSITE" id="PS51383">
    <property type="entry name" value="YJEF_C_3"/>
    <property type="match status" value="1"/>
</dbReference>
<dbReference type="Pfam" id="PF01256">
    <property type="entry name" value="Carb_kinase"/>
    <property type="match status" value="1"/>
</dbReference>
<dbReference type="PIRSF" id="PIRSF017184">
    <property type="entry name" value="Nnr"/>
    <property type="match status" value="1"/>
</dbReference>
<feature type="domain" description="YjeF C-terminal" evidence="20">
    <location>
        <begin position="228"/>
        <end position="493"/>
    </location>
</feature>
<sequence>MQAIISAVQMHLADEYTITHEPVTLFDLMERASAAFVKCFRKDFDDRGLRLAVFCGPGNNGGDGLAIARMLINSGYLNTAVYKINFSPNQSEDNKTNEALLKKMHAPVRYIYKAEDMQFIAADVLIDAVLGSGLNKPLSGEYAQLAQKINAINIPVYAVDIPTGLPADGGVDENYNGIRAQKTITFQRPKFNFFLPESLAATQEFEVVNIGLDEDYIQSLPAGHYLLEEKDIRKILPPRKRFSHKGTYGHALLICGQPQTMGAALLCASGCIHAGAGLVTACIPGSGLTALNASLPEAMYLPRDIGQITSTAEDYKVVAIGCGLDTNDESKVLLEKALEMQTQLVIDADAINLLAKDKNLLDKLPPGTILTPHIKEFDRLFGNHTSWHSRLQTAVGEAFSRRLTIVLKNQYTFICHSDKKIYINPTGNPAMAQGGMGDVLTGIIAGLLAQKLSPLHAAWAGCYLHGKAGDRLARNSYVVKASALAEQVAKEMK</sequence>
<organism evidence="22 23">
    <name type="scientific">Haoranjiania flava</name>
    <dbReference type="NCBI Taxonomy" id="1856322"/>
    <lineage>
        <taxon>Bacteria</taxon>
        <taxon>Pseudomonadati</taxon>
        <taxon>Bacteroidota</taxon>
        <taxon>Chitinophagia</taxon>
        <taxon>Chitinophagales</taxon>
        <taxon>Chitinophagaceae</taxon>
        <taxon>Haoranjiania</taxon>
    </lineage>
</organism>
<dbReference type="CDD" id="cd01171">
    <property type="entry name" value="YXKO-related"/>
    <property type="match status" value="1"/>
</dbReference>
<dbReference type="GO" id="GO:0052855">
    <property type="term" value="F:ADP-dependent NAD(P)H-hydrate dehydratase activity"/>
    <property type="evidence" value="ECO:0007669"/>
    <property type="project" value="UniProtKB-UniRule"/>
</dbReference>
<dbReference type="InterPro" id="IPR036652">
    <property type="entry name" value="YjeF_N_dom_sf"/>
</dbReference>
<comment type="cofactor">
    <cofactor evidence="17">
        <name>Mg(2+)</name>
        <dbReference type="ChEBI" id="CHEBI:18420"/>
    </cofactor>
</comment>
<dbReference type="GO" id="GO:0046872">
    <property type="term" value="F:metal ion binding"/>
    <property type="evidence" value="ECO:0007669"/>
    <property type="project" value="UniProtKB-UniRule"/>
</dbReference>
<comment type="function">
    <text evidence="14 19">Bifunctional enzyme that catalyzes the epimerization of the S- and R-forms of NAD(P)HX and the dehydration of the S-form of NAD(P)HX at the expense of ADP, which is converted to AMP. This allows the repair of both epimers of NAD(P)HX, a damaged form of NAD(P)H that is a result of enzymatic or heat-dependent hydration.</text>
</comment>
<dbReference type="InterPro" id="IPR030677">
    <property type="entry name" value="Nnr"/>
</dbReference>
<keyword evidence="23" id="KW-1185">Reference proteome</keyword>
<keyword evidence="13" id="KW-0511">Multifunctional enzyme</keyword>
<comment type="similarity">
    <text evidence="3 19">In the N-terminal section; belongs to the NnrE/AIBP family.</text>
</comment>
<comment type="similarity">
    <text evidence="17">Belongs to the NnrD/CARKD family.</text>
</comment>
<evidence type="ECO:0000259" key="20">
    <source>
        <dbReference type="PROSITE" id="PS51383"/>
    </source>
</evidence>
<proteinExistence type="inferred from homology"/>
<dbReference type="AlphaFoldDB" id="A0AAE3IMD0"/>
<dbReference type="HAMAP" id="MF_01965">
    <property type="entry name" value="NADHX_dehydratase"/>
    <property type="match status" value="1"/>
</dbReference>
<dbReference type="Gene3D" id="3.40.50.10260">
    <property type="entry name" value="YjeF N-terminal domain"/>
    <property type="match status" value="1"/>
</dbReference>
<dbReference type="RefSeq" id="WP_263037735.1">
    <property type="nucleotide sequence ID" value="NZ_JAOTPL010000007.1"/>
</dbReference>
<feature type="binding site" evidence="18">
    <location>
        <position position="142"/>
    </location>
    <ligand>
        <name>(6S)-NADPHX</name>
        <dbReference type="ChEBI" id="CHEBI:64076"/>
    </ligand>
</feature>
<feature type="binding site" evidence="18">
    <location>
        <position position="160"/>
    </location>
    <ligand>
        <name>(6S)-NADPHX</name>
        <dbReference type="ChEBI" id="CHEBI:64076"/>
    </ligand>
</feature>
<feature type="binding site" evidence="18">
    <location>
        <position position="60"/>
    </location>
    <ligand>
        <name>K(+)</name>
        <dbReference type="ChEBI" id="CHEBI:29103"/>
    </ligand>
</feature>
<gene>
    <name evidence="18" type="primary">nnrE</name>
    <name evidence="17" type="synonym">nnrD</name>
    <name evidence="22" type="ORF">OD355_06955</name>
</gene>
<comment type="cofactor">
    <cofactor evidence="18 19">
        <name>K(+)</name>
        <dbReference type="ChEBI" id="CHEBI:29103"/>
    </cofactor>
    <text evidence="18 19">Binds 1 potassium ion per subunit.</text>
</comment>
<keyword evidence="11 18" id="KW-0413">Isomerase</keyword>
<evidence type="ECO:0000256" key="1">
    <source>
        <dbReference type="ARBA" id="ARBA00000013"/>
    </source>
</evidence>
<dbReference type="SUPFAM" id="SSF53613">
    <property type="entry name" value="Ribokinase-like"/>
    <property type="match status" value="1"/>
</dbReference>
<evidence type="ECO:0000313" key="22">
    <source>
        <dbReference type="EMBL" id="MCU7694249.1"/>
    </source>
</evidence>
<dbReference type="NCBIfam" id="TIGR00197">
    <property type="entry name" value="yjeF_nterm"/>
    <property type="match status" value="1"/>
</dbReference>
<dbReference type="PROSITE" id="PS01050">
    <property type="entry name" value="YJEF_C_2"/>
    <property type="match status" value="1"/>
</dbReference>
<evidence type="ECO:0000256" key="7">
    <source>
        <dbReference type="ARBA" id="ARBA00022840"/>
    </source>
</evidence>
<dbReference type="Proteomes" id="UP001209317">
    <property type="component" value="Unassembled WGS sequence"/>
</dbReference>
<dbReference type="PANTHER" id="PTHR12592:SF0">
    <property type="entry name" value="ATP-DEPENDENT (S)-NAD(P)H-HYDRATE DEHYDRATASE"/>
    <property type="match status" value="1"/>
</dbReference>
<evidence type="ECO:0000256" key="16">
    <source>
        <dbReference type="ARBA" id="ARBA00049209"/>
    </source>
</evidence>
<comment type="similarity">
    <text evidence="4 19">In the C-terminal section; belongs to the NnrD/CARKD family.</text>
</comment>
<dbReference type="SUPFAM" id="SSF64153">
    <property type="entry name" value="YjeF N-terminal domain-like"/>
    <property type="match status" value="1"/>
</dbReference>
<keyword evidence="6 17" id="KW-0547">Nucleotide-binding</keyword>
<evidence type="ECO:0000256" key="14">
    <source>
        <dbReference type="ARBA" id="ARBA00025153"/>
    </source>
</evidence>
<dbReference type="HAMAP" id="MF_01966">
    <property type="entry name" value="NADHX_epimerase"/>
    <property type="match status" value="1"/>
</dbReference>
<feature type="binding site" evidence="17">
    <location>
        <position position="323"/>
    </location>
    <ligand>
        <name>(6S)-NADPHX</name>
        <dbReference type="ChEBI" id="CHEBI:64076"/>
    </ligand>
</feature>
<evidence type="ECO:0000256" key="13">
    <source>
        <dbReference type="ARBA" id="ARBA00023268"/>
    </source>
</evidence>
<comment type="similarity">
    <text evidence="18">Belongs to the NnrE/AIBP family.</text>
</comment>
<dbReference type="EC" id="4.2.1.136" evidence="19"/>
<feature type="binding site" evidence="17">
    <location>
        <position position="438"/>
    </location>
    <ligand>
        <name>(6S)-NADPHX</name>
        <dbReference type="ChEBI" id="CHEBI:64076"/>
    </ligand>
</feature>
<dbReference type="EMBL" id="JAOTPL010000007">
    <property type="protein sequence ID" value="MCU7694249.1"/>
    <property type="molecule type" value="Genomic_DNA"/>
</dbReference>
<keyword evidence="9 18" id="KW-0630">Potassium</keyword>
<dbReference type="Pfam" id="PF03853">
    <property type="entry name" value="YjeF_N"/>
    <property type="match status" value="1"/>
</dbReference>
<dbReference type="InterPro" id="IPR000631">
    <property type="entry name" value="CARKD"/>
</dbReference>